<name>A0A6H1ZQU2_9ZZZZ</name>
<reference evidence="1" key="1">
    <citation type="submission" date="2020-03" db="EMBL/GenBank/DDBJ databases">
        <title>The deep terrestrial virosphere.</title>
        <authorList>
            <person name="Holmfeldt K."/>
            <person name="Nilsson E."/>
            <person name="Simone D."/>
            <person name="Lopez-Fernandez M."/>
            <person name="Wu X."/>
            <person name="de Brujin I."/>
            <person name="Lundin D."/>
            <person name="Andersson A."/>
            <person name="Bertilsson S."/>
            <person name="Dopson M."/>
        </authorList>
    </citation>
    <scope>NUCLEOTIDE SEQUENCE</scope>
    <source>
        <strain evidence="3">MM415A00356</strain>
        <strain evidence="2">MM415B00404</strain>
        <strain evidence="1">TM448A01405</strain>
        <strain evidence="4">TM448B02468</strain>
    </source>
</reference>
<evidence type="ECO:0000313" key="2">
    <source>
        <dbReference type="EMBL" id="QJA65338.1"/>
    </source>
</evidence>
<protein>
    <submittedName>
        <fullName evidence="1">Uncharacterized protein</fullName>
    </submittedName>
</protein>
<sequence length="171" mass="19396">MRAFEIMAQVAGYTGWPLEYIGGLPYGKLVYTYNIISYQRQAEWYRLELLIGQLIAMWAKGNHKPEDIAGKGPMKPQEVTMVRKAEPQVVVLGDGKEYTLPIINGNIMEAVEEEFNQEWADIFKAMRVKHLKGLLRELLRSQHPNITLDEVGALLTPEAIVNVSKAIPKLM</sequence>
<dbReference type="AlphaFoldDB" id="A0A6H1ZQU2"/>
<evidence type="ECO:0000313" key="4">
    <source>
        <dbReference type="EMBL" id="QJI01341.1"/>
    </source>
</evidence>
<accession>A0A6H1ZQU2</accession>
<proteinExistence type="predicted"/>
<dbReference type="EMBL" id="MT144143">
    <property type="protein sequence ID" value="QJA49570.1"/>
    <property type="molecule type" value="Genomic_DNA"/>
</dbReference>
<organism evidence="1">
    <name type="scientific">viral metagenome</name>
    <dbReference type="NCBI Taxonomy" id="1070528"/>
    <lineage>
        <taxon>unclassified sequences</taxon>
        <taxon>metagenomes</taxon>
        <taxon>organismal metagenomes</taxon>
    </lineage>
</organism>
<gene>
    <name evidence="3" type="ORF">MM415A00356_0015</name>
    <name evidence="2" type="ORF">MM415B00404_0040</name>
    <name evidence="1" type="ORF">TM448A01405_0009</name>
    <name evidence="4" type="ORF">TM448B02468_0010</name>
</gene>
<evidence type="ECO:0000313" key="1">
    <source>
        <dbReference type="EMBL" id="QJA49570.1"/>
    </source>
</evidence>
<evidence type="ECO:0000313" key="3">
    <source>
        <dbReference type="EMBL" id="QJA82866.1"/>
    </source>
</evidence>
<dbReference type="EMBL" id="MT142498">
    <property type="protein sequence ID" value="QJA82866.1"/>
    <property type="molecule type" value="Genomic_DNA"/>
</dbReference>
<dbReference type="EMBL" id="MT144916">
    <property type="protein sequence ID" value="QJI01341.1"/>
    <property type="molecule type" value="Genomic_DNA"/>
</dbReference>
<dbReference type="EMBL" id="MT141536">
    <property type="protein sequence ID" value="QJA65338.1"/>
    <property type="molecule type" value="Genomic_DNA"/>
</dbReference>